<evidence type="ECO:0008006" key="4">
    <source>
        <dbReference type="Google" id="ProtNLM"/>
    </source>
</evidence>
<feature type="compositionally biased region" description="Polar residues" evidence="1">
    <location>
        <begin position="280"/>
        <end position="291"/>
    </location>
</feature>
<dbReference type="EMBL" id="JABSTU010000009">
    <property type="protein sequence ID" value="KAH8022371.1"/>
    <property type="molecule type" value="Genomic_DNA"/>
</dbReference>
<dbReference type="SUPFAM" id="SSF88645">
    <property type="entry name" value="ssDNA viruses"/>
    <property type="match status" value="1"/>
</dbReference>
<evidence type="ECO:0000313" key="3">
    <source>
        <dbReference type="Proteomes" id="UP000821866"/>
    </source>
</evidence>
<dbReference type="Pfam" id="PF02336">
    <property type="entry name" value="Denso_VP4"/>
    <property type="match status" value="1"/>
</dbReference>
<gene>
    <name evidence="2" type="ORF">HPB51_023613</name>
</gene>
<accession>A0A9J6DK43</accession>
<evidence type="ECO:0000256" key="1">
    <source>
        <dbReference type="SAM" id="MobiDB-lite"/>
    </source>
</evidence>
<reference evidence="2" key="1">
    <citation type="journal article" date="2020" name="Cell">
        <title>Large-Scale Comparative Analyses of Tick Genomes Elucidate Their Genetic Diversity and Vector Capacities.</title>
        <authorList>
            <consortium name="Tick Genome and Microbiome Consortium (TIGMIC)"/>
            <person name="Jia N."/>
            <person name="Wang J."/>
            <person name="Shi W."/>
            <person name="Du L."/>
            <person name="Sun Y."/>
            <person name="Zhan W."/>
            <person name="Jiang J.F."/>
            <person name="Wang Q."/>
            <person name="Zhang B."/>
            <person name="Ji P."/>
            <person name="Bell-Sakyi L."/>
            <person name="Cui X.M."/>
            <person name="Yuan T.T."/>
            <person name="Jiang B.G."/>
            <person name="Yang W.F."/>
            <person name="Lam T.T."/>
            <person name="Chang Q.C."/>
            <person name="Ding S.J."/>
            <person name="Wang X.J."/>
            <person name="Zhu J.G."/>
            <person name="Ruan X.D."/>
            <person name="Zhao L."/>
            <person name="Wei J.T."/>
            <person name="Ye R.Z."/>
            <person name="Que T.C."/>
            <person name="Du C.H."/>
            <person name="Zhou Y.H."/>
            <person name="Cheng J.X."/>
            <person name="Dai P.F."/>
            <person name="Guo W.B."/>
            <person name="Han X.H."/>
            <person name="Huang E.J."/>
            <person name="Li L.F."/>
            <person name="Wei W."/>
            <person name="Gao Y.C."/>
            <person name="Liu J.Z."/>
            <person name="Shao H.Z."/>
            <person name="Wang X."/>
            <person name="Wang C.C."/>
            <person name="Yang T.C."/>
            <person name="Huo Q.B."/>
            <person name="Li W."/>
            <person name="Chen H.Y."/>
            <person name="Chen S.E."/>
            <person name="Zhou L.G."/>
            <person name="Ni X.B."/>
            <person name="Tian J.H."/>
            <person name="Sheng Y."/>
            <person name="Liu T."/>
            <person name="Pan Y.S."/>
            <person name="Xia L.Y."/>
            <person name="Li J."/>
            <person name="Zhao F."/>
            <person name="Cao W.C."/>
        </authorList>
    </citation>
    <scope>NUCLEOTIDE SEQUENCE</scope>
    <source>
        <strain evidence="2">Rmic-2018</strain>
    </source>
</reference>
<feature type="compositionally biased region" description="Polar residues" evidence="1">
    <location>
        <begin position="27"/>
        <end position="38"/>
    </location>
</feature>
<feature type="region of interest" description="Disordered" evidence="1">
    <location>
        <begin position="15"/>
        <end position="40"/>
    </location>
</feature>
<name>A0A9J6DK43_RHIMP</name>
<dbReference type="InterPro" id="IPR003433">
    <property type="entry name" value="Capsid_VP4_densovirus"/>
</dbReference>
<reference evidence="2" key="2">
    <citation type="submission" date="2021-09" db="EMBL/GenBank/DDBJ databases">
        <authorList>
            <person name="Jia N."/>
            <person name="Wang J."/>
            <person name="Shi W."/>
            <person name="Du L."/>
            <person name="Sun Y."/>
            <person name="Zhan W."/>
            <person name="Jiang J."/>
            <person name="Wang Q."/>
            <person name="Zhang B."/>
            <person name="Ji P."/>
            <person name="Sakyi L.B."/>
            <person name="Cui X."/>
            <person name="Yuan T."/>
            <person name="Jiang B."/>
            <person name="Yang W."/>
            <person name="Lam T.T.-Y."/>
            <person name="Chang Q."/>
            <person name="Ding S."/>
            <person name="Wang X."/>
            <person name="Zhu J."/>
            <person name="Ruan X."/>
            <person name="Zhao L."/>
            <person name="Wei J."/>
            <person name="Que T."/>
            <person name="Du C."/>
            <person name="Cheng J."/>
            <person name="Dai P."/>
            <person name="Han X."/>
            <person name="Huang E."/>
            <person name="Gao Y."/>
            <person name="Liu J."/>
            <person name="Shao H."/>
            <person name="Ye R."/>
            <person name="Li L."/>
            <person name="Wei W."/>
            <person name="Wang X."/>
            <person name="Wang C."/>
            <person name="Huo Q."/>
            <person name="Li W."/>
            <person name="Guo W."/>
            <person name="Chen H."/>
            <person name="Chen S."/>
            <person name="Zhou L."/>
            <person name="Zhou L."/>
            <person name="Ni X."/>
            <person name="Tian J."/>
            <person name="Zhou Y."/>
            <person name="Sheng Y."/>
            <person name="Liu T."/>
            <person name="Pan Y."/>
            <person name="Xia L."/>
            <person name="Li J."/>
            <person name="Zhao F."/>
            <person name="Cao W."/>
        </authorList>
    </citation>
    <scope>NUCLEOTIDE SEQUENCE</scope>
    <source>
        <strain evidence="2">Rmic-2018</strain>
        <tissue evidence="2">Larvae</tissue>
    </source>
</reference>
<sequence>MLVYGLSSVGLNHSLDTGMRRDKKGETNNPMKPQSYTPFQEKDHADLAKSYWGLKITPGNEEQNGDDEKSIPACMGVPRHNFAYDFIHIDKASPHLTKFVNQFPFKGHVGSPIVNYEYQFGGDAWLKMGPTYNAGNELLTRTHLGLPADVVSYTTSNLSNYESYEQKPDLNVTMRLRPDDMHTRPAKYLDPMENTYFTRGLKPMIHSNIQPSLKFGVLAVSKSNKDDADSTETFQDIAAFFQIDTELVVHSDVDTIVADSVTLPSSVGPYLRHTKETSKQDTTASHVTGVQ</sequence>
<protein>
    <recommendedName>
        <fullName evidence="4">Capsid protein</fullName>
    </recommendedName>
</protein>
<dbReference type="AlphaFoldDB" id="A0A9J6DK43"/>
<dbReference type="Proteomes" id="UP000821866">
    <property type="component" value="Chromosome 7"/>
</dbReference>
<evidence type="ECO:0000313" key="2">
    <source>
        <dbReference type="EMBL" id="KAH8022371.1"/>
    </source>
</evidence>
<dbReference type="InterPro" id="IPR016184">
    <property type="entry name" value="Capsid/spike_ssDNA_virus"/>
</dbReference>
<keyword evidence="3" id="KW-1185">Reference proteome</keyword>
<feature type="region of interest" description="Disordered" evidence="1">
    <location>
        <begin position="267"/>
        <end position="291"/>
    </location>
</feature>
<organism evidence="2 3">
    <name type="scientific">Rhipicephalus microplus</name>
    <name type="common">Cattle tick</name>
    <name type="synonym">Boophilus microplus</name>
    <dbReference type="NCBI Taxonomy" id="6941"/>
    <lineage>
        <taxon>Eukaryota</taxon>
        <taxon>Metazoa</taxon>
        <taxon>Ecdysozoa</taxon>
        <taxon>Arthropoda</taxon>
        <taxon>Chelicerata</taxon>
        <taxon>Arachnida</taxon>
        <taxon>Acari</taxon>
        <taxon>Parasitiformes</taxon>
        <taxon>Ixodida</taxon>
        <taxon>Ixodoidea</taxon>
        <taxon>Ixodidae</taxon>
        <taxon>Rhipicephalinae</taxon>
        <taxon>Rhipicephalus</taxon>
        <taxon>Boophilus</taxon>
    </lineage>
</organism>
<comment type="caution">
    <text evidence="2">The sequence shown here is derived from an EMBL/GenBank/DDBJ whole genome shotgun (WGS) entry which is preliminary data.</text>
</comment>
<proteinExistence type="predicted"/>
<dbReference type="VEuPathDB" id="VectorBase:LOC119169594"/>